<dbReference type="Pfam" id="PF00067">
    <property type="entry name" value="p450"/>
    <property type="match status" value="1"/>
</dbReference>
<dbReference type="EMBL" id="CM018034">
    <property type="protein sequence ID" value="KAA8544335.1"/>
    <property type="molecule type" value="Genomic_DNA"/>
</dbReference>
<reference evidence="3 4" key="1">
    <citation type="submission" date="2019-09" db="EMBL/GenBank/DDBJ databases">
        <title>A chromosome-level genome assembly of the Chinese tupelo Nyssa sinensis.</title>
        <authorList>
            <person name="Yang X."/>
            <person name="Kang M."/>
            <person name="Yang Y."/>
            <person name="Xiong H."/>
            <person name="Wang M."/>
            <person name="Zhang Z."/>
            <person name="Wang Z."/>
            <person name="Wu H."/>
            <person name="Ma T."/>
            <person name="Liu J."/>
            <person name="Xi Z."/>
        </authorList>
    </citation>
    <scope>NUCLEOTIDE SEQUENCE [LARGE SCALE GENOMIC DNA]</scope>
    <source>
        <strain evidence="3">J267</strain>
        <tissue evidence="3">Leaf</tissue>
    </source>
</reference>
<dbReference type="SUPFAM" id="SSF48264">
    <property type="entry name" value="Cytochrome P450"/>
    <property type="match status" value="1"/>
</dbReference>
<dbReference type="InterPro" id="IPR036396">
    <property type="entry name" value="Cyt_P450_sf"/>
</dbReference>
<dbReference type="OrthoDB" id="1372046at2759"/>
<dbReference type="GO" id="GO:0005506">
    <property type="term" value="F:iron ion binding"/>
    <property type="evidence" value="ECO:0007669"/>
    <property type="project" value="InterPro"/>
</dbReference>
<dbReference type="Gene3D" id="1.10.630.10">
    <property type="entry name" value="Cytochrome P450"/>
    <property type="match status" value="1"/>
</dbReference>
<gene>
    <name evidence="3" type="ORF">F0562_022347</name>
</gene>
<dbReference type="GO" id="GO:0016705">
    <property type="term" value="F:oxidoreductase activity, acting on paired donors, with incorporation or reduction of molecular oxygen"/>
    <property type="evidence" value="ECO:0007669"/>
    <property type="project" value="InterPro"/>
</dbReference>
<dbReference type="InterPro" id="IPR002403">
    <property type="entry name" value="Cyt_P450_E_grp-IV"/>
</dbReference>
<dbReference type="GO" id="GO:0016125">
    <property type="term" value="P:sterol metabolic process"/>
    <property type="evidence" value="ECO:0007669"/>
    <property type="project" value="TreeGrafter"/>
</dbReference>
<accession>A0A5J5BMF2</accession>
<organism evidence="3 4">
    <name type="scientific">Nyssa sinensis</name>
    <dbReference type="NCBI Taxonomy" id="561372"/>
    <lineage>
        <taxon>Eukaryota</taxon>
        <taxon>Viridiplantae</taxon>
        <taxon>Streptophyta</taxon>
        <taxon>Embryophyta</taxon>
        <taxon>Tracheophyta</taxon>
        <taxon>Spermatophyta</taxon>
        <taxon>Magnoliopsida</taxon>
        <taxon>eudicotyledons</taxon>
        <taxon>Gunneridae</taxon>
        <taxon>Pentapetalae</taxon>
        <taxon>asterids</taxon>
        <taxon>Cornales</taxon>
        <taxon>Nyssaceae</taxon>
        <taxon>Nyssa</taxon>
    </lineage>
</organism>
<dbReference type="PANTHER" id="PTHR24286">
    <property type="entry name" value="CYTOCHROME P450 26"/>
    <property type="match status" value="1"/>
</dbReference>
<dbReference type="Proteomes" id="UP000325577">
    <property type="component" value="Linkage Group LG11"/>
</dbReference>
<dbReference type="InterPro" id="IPR001128">
    <property type="entry name" value="Cyt_P450"/>
</dbReference>
<dbReference type="GO" id="GO:0020037">
    <property type="term" value="F:heme binding"/>
    <property type="evidence" value="ECO:0007669"/>
    <property type="project" value="InterPro"/>
</dbReference>
<dbReference type="GO" id="GO:0010268">
    <property type="term" value="P:brassinosteroid homeostasis"/>
    <property type="evidence" value="ECO:0007669"/>
    <property type="project" value="TreeGrafter"/>
</dbReference>
<dbReference type="PANTHER" id="PTHR24286:SF305">
    <property type="entry name" value="CYTOCHROME P450 708A2"/>
    <property type="match status" value="1"/>
</dbReference>
<name>A0A5J5BMF2_9ASTE</name>
<keyword evidence="4" id="KW-1185">Reference proteome</keyword>
<dbReference type="GO" id="GO:0004497">
    <property type="term" value="F:monooxygenase activity"/>
    <property type="evidence" value="ECO:0007669"/>
    <property type="project" value="InterPro"/>
</dbReference>
<dbReference type="GO" id="GO:0016132">
    <property type="term" value="P:brassinosteroid biosynthetic process"/>
    <property type="evidence" value="ECO:0007669"/>
    <property type="project" value="TreeGrafter"/>
</dbReference>
<sequence length="409" mass="46716">MWPVGLWVAAVIAILVTRWIYKWRNPKCNGVLPPGSMGLPLLGETLDLIIPSNSIDIPPFIKKRVKRYGPIFKTSVAGRAVVVTADPEFNYYILQQQGKSVDTWSLDTFAKVFQQGQSTHDGTYIRKYVRNLTLNHFGVEALKEKLLPRMEQMVHQTLGSWSTQESTEVKSGAIAMTINFAARQMFSDDTENAPVKLSDLFSDFVDGLMSFPVNIRGTAHHRCLKNHQKVLDMMRDVVQKRRMSFERRHDDLLDHIIQDMSTETFLTEDYIVQQMFGLLFVTSDSISTTLALAFKLLEEHPSVLEELIAEHEAILKNRENLDSPMTWKEYKSMTFTIQVINEVLRLGNISPGLFRRALKDIQVNGYTIPSGWIILIATSALHLNSDKFEDPLSFNPSRWKVRLDNLLIS</sequence>
<dbReference type="PRINTS" id="PR00465">
    <property type="entry name" value="EP450IV"/>
</dbReference>
<dbReference type="AlphaFoldDB" id="A0A5J5BMF2"/>
<protein>
    <recommendedName>
        <fullName evidence="5">Cytochrome P450</fullName>
    </recommendedName>
</protein>
<evidence type="ECO:0008006" key="5">
    <source>
        <dbReference type="Google" id="ProtNLM"/>
    </source>
</evidence>
<keyword evidence="1" id="KW-0479">Metal-binding</keyword>
<evidence type="ECO:0000313" key="4">
    <source>
        <dbReference type="Proteomes" id="UP000325577"/>
    </source>
</evidence>
<evidence type="ECO:0000313" key="3">
    <source>
        <dbReference type="EMBL" id="KAA8544335.1"/>
    </source>
</evidence>
<evidence type="ECO:0000256" key="2">
    <source>
        <dbReference type="ARBA" id="ARBA00023004"/>
    </source>
</evidence>
<proteinExistence type="predicted"/>
<evidence type="ECO:0000256" key="1">
    <source>
        <dbReference type="ARBA" id="ARBA00022723"/>
    </source>
</evidence>
<keyword evidence="2" id="KW-0408">Iron</keyword>